<dbReference type="EMBL" id="KQ414646">
    <property type="protein sequence ID" value="KOC66551.1"/>
    <property type="molecule type" value="Genomic_DNA"/>
</dbReference>
<name>A0A0L7R718_9HYME</name>
<reference evidence="1 2" key="1">
    <citation type="submission" date="2015-07" db="EMBL/GenBank/DDBJ databases">
        <title>The genome of Habropoda laboriosa.</title>
        <authorList>
            <person name="Pan H."/>
            <person name="Kapheim K."/>
        </authorList>
    </citation>
    <scope>NUCLEOTIDE SEQUENCE [LARGE SCALE GENOMIC DNA]</scope>
    <source>
        <strain evidence="1">0110345459</strain>
    </source>
</reference>
<keyword evidence="2" id="KW-1185">Reference proteome</keyword>
<dbReference type="Proteomes" id="UP000053825">
    <property type="component" value="Unassembled WGS sequence"/>
</dbReference>
<accession>A0A0L7R718</accession>
<organism evidence="1 2">
    <name type="scientific">Habropoda laboriosa</name>
    <dbReference type="NCBI Taxonomy" id="597456"/>
    <lineage>
        <taxon>Eukaryota</taxon>
        <taxon>Metazoa</taxon>
        <taxon>Ecdysozoa</taxon>
        <taxon>Arthropoda</taxon>
        <taxon>Hexapoda</taxon>
        <taxon>Insecta</taxon>
        <taxon>Pterygota</taxon>
        <taxon>Neoptera</taxon>
        <taxon>Endopterygota</taxon>
        <taxon>Hymenoptera</taxon>
        <taxon>Apocrita</taxon>
        <taxon>Aculeata</taxon>
        <taxon>Apoidea</taxon>
        <taxon>Anthophila</taxon>
        <taxon>Apidae</taxon>
        <taxon>Habropoda</taxon>
    </lineage>
</organism>
<sequence length="50" mass="5726">MKRVATIRDPPLWNILSVICMWLGRKETDVEQRIEKDANGAIIPNEFSAV</sequence>
<gene>
    <name evidence="1" type="ORF">WH47_08944</name>
</gene>
<dbReference type="AlphaFoldDB" id="A0A0L7R718"/>
<evidence type="ECO:0000313" key="1">
    <source>
        <dbReference type="EMBL" id="KOC66551.1"/>
    </source>
</evidence>
<proteinExistence type="predicted"/>
<evidence type="ECO:0000313" key="2">
    <source>
        <dbReference type="Proteomes" id="UP000053825"/>
    </source>
</evidence>
<protein>
    <submittedName>
        <fullName evidence="1">Uncharacterized protein</fullName>
    </submittedName>
</protein>